<feature type="region of interest" description="Disordered" evidence="1">
    <location>
        <begin position="55"/>
        <end position="82"/>
    </location>
</feature>
<sequence length="82" mass="8874">MTATMKNENSANARKKLYQITSSKALAFNPQPENNTRIISTDRQAKTALASRNPLAFGARPTNPALTTPKIVSGSKGKMLNK</sequence>
<protein>
    <submittedName>
        <fullName evidence="3">Uncharacterized protein</fullName>
    </submittedName>
</protein>
<name>A0A915JMP3_ROMCU</name>
<keyword evidence="2" id="KW-1185">Reference proteome</keyword>
<reference evidence="3" key="1">
    <citation type="submission" date="2022-11" db="UniProtKB">
        <authorList>
            <consortium name="WormBaseParasite"/>
        </authorList>
    </citation>
    <scope>IDENTIFICATION</scope>
</reference>
<accession>A0A915JMP3</accession>
<evidence type="ECO:0000256" key="1">
    <source>
        <dbReference type="SAM" id="MobiDB-lite"/>
    </source>
</evidence>
<dbReference type="AlphaFoldDB" id="A0A915JMP3"/>
<evidence type="ECO:0000313" key="2">
    <source>
        <dbReference type="Proteomes" id="UP000887565"/>
    </source>
</evidence>
<organism evidence="2 3">
    <name type="scientific">Romanomermis culicivorax</name>
    <name type="common">Nematode worm</name>
    <dbReference type="NCBI Taxonomy" id="13658"/>
    <lineage>
        <taxon>Eukaryota</taxon>
        <taxon>Metazoa</taxon>
        <taxon>Ecdysozoa</taxon>
        <taxon>Nematoda</taxon>
        <taxon>Enoplea</taxon>
        <taxon>Dorylaimia</taxon>
        <taxon>Mermithida</taxon>
        <taxon>Mermithoidea</taxon>
        <taxon>Mermithidae</taxon>
        <taxon>Romanomermis</taxon>
    </lineage>
</organism>
<dbReference type="WBParaSite" id="nRc.2.0.1.t27484-RA">
    <property type="protein sequence ID" value="nRc.2.0.1.t27484-RA"/>
    <property type="gene ID" value="nRc.2.0.1.g27484"/>
</dbReference>
<evidence type="ECO:0000313" key="3">
    <source>
        <dbReference type="WBParaSite" id="nRc.2.0.1.t27484-RA"/>
    </source>
</evidence>
<dbReference type="Proteomes" id="UP000887565">
    <property type="component" value="Unplaced"/>
</dbReference>
<proteinExistence type="predicted"/>